<evidence type="ECO:0000256" key="1">
    <source>
        <dbReference type="SAM" id="MobiDB-lite"/>
    </source>
</evidence>
<feature type="region of interest" description="Disordered" evidence="1">
    <location>
        <begin position="1"/>
        <end position="27"/>
    </location>
</feature>
<organism evidence="2 3">
    <name type="scientific">Portunus trituberculatus</name>
    <name type="common">Swimming crab</name>
    <name type="synonym">Neptunus trituberculatus</name>
    <dbReference type="NCBI Taxonomy" id="210409"/>
    <lineage>
        <taxon>Eukaryota</taxon>
        <taxon>Metazoa</taxon>
        <taxon>Ecdysozoa</taxon>
        <taxon>Arthropoda</taxon>
        <taxon>Crustacea</taxon>
        <taxon>Multicrustacea</taxon>
        <taxon>Malacostraca</taxon>
        <taxon>Eumalacostraca</taxon>
        <taxon>Eucarida</taxon>
        <taxon>Decapoda</taxon>
        <taxon>Pleocyemata</taxon>
        <taxon>Brachyura</taxon>
        <taxon>Eubrachyura</taxon>
        <taxon>Portunoidea</taxon>
        <taxon>Portunidae</taxon>
        <taxon>Portuninae</taxon>
        <taxon>Portunus</taxon>
    </lineage>
</organism>
<protein>
    <submittedName>
        <fullName evidence="2">Uncharacterized protein</fullName>
    </submittedName>
</protein>
<gene>
    <name evidence="2" type="ORF">E2C01_059737</name>
</gene>
<proteinExistence type="predicted"/>
<dbReference type="AlphaFoldDB" id="A0A5B7H060"/>
<evidence type="ECO:0000313" key="2">
    <source>
        <dbReference type="EMBL" id="MPC65600.1"/>
    </source>
</evidence>
<dbReference type="Proteomes" id="UP000324222">
    <property type="component" value="Unassembled WGS sequence"/>
</dbReference>
<dbReference type="EMBL" id="VSRR010023571">
    <property type="protein sequence ID" value="MPC65600.1"/>
    <property type="molecule type" value="Genomic_DNA"/>
</dbReference>
<sequence>MTAVTLTLPRLPAGHSKNSGRATHLARSVLSGPRRLYTKILEVSPPPAGELSKWWRQQRRGASH</sequence>
<reference evidence="2 3" key="1">
    <citation type="submission" date="2019-05" db="EMBL/GenBank/DDBJ databases">
        <title>Another draft genome of Portunus trituberculatus and its Hox gene families provides insights of decapod evolution.</title>
        <authorList>
            <person name="Jeong J.-H."/>
            <person name="Song I."/>
            <person name="Kim S."/>
            <person name="Choi T."/>
            <person name="Kim D."/>
            <person name="Ryu S."/>
            <person name="Kim W."/>
        </authorList>
    </citation>
    <scope>NUCLEOTIDE SEQUENCE [LARGE SCALE GENOMIC DNA]</scope>
    <source>
        <tissue evidence="2">Muscle</tissue>
    </source>
</reference>
<name>A0A5B7H060_PORTR</name>
<keyword evidence="3" id="KW-1185">Reference proteome</keyword>
<evidence type="ECO:0000313" key="3">
    <source>
        <dbReference type="Proteomes" id="UP000324222"/>
    </source>
</evidence>
<accession>A0A5B7H060</accession>
<comment type="caution">
    <text evidence="2">The sequence shown here is derived from an EMBL/GenBank/DDBJ whole genome shotgun (WGS) entry which is preliminary data.</text>
</comment>